<feature type="chain" id="PRO_5046000524" evidence="2">
    <location>
        <begin position="22"/>
        <end position="641"/>
    </location>
</feature>
<keyword evidence="5" id="KW-1185">Reference proteome</keyword>
<dbReference type="PANTHER" id="PTHR16026:SF0">
    <property type="entry name" value="CARTILAGE ACIDIC PROTEIN 1"/>
    <property type="match status" value="1"/>
</dbReference>
<gene>
    <name evidence="4" type="ORF">RS130_22580</name>
</gene>
<organism evidence="4 5">
    <name type="scientific">Paraglaciecola aquimarina</name>
    <dbReference type="NCBI Taxonomy" id="1235557"/>
    <lineage>
        <taxon>Bacteria</taxon>
        <taxon>Pseudomonadati</taxon>
        <taxon>Pseudomonadota</taxon>
        <taxon>Gammaproteobacteria</taxon>
        <taxon>Alteromonadales</taxon>
        <taxon>Alteromonadaceae</taxon>
        <taxon>Paraglaciecola</taxon>
    </lineage>
</organism>
<protein>
    <submittedName>
        <fullName evidence="4">CRTAC1 family protein</fullName>
    </submittedName>
</protein>
<reference evidence="4 5" key="1">
    <citation type="submission" date="2023-10" db="EMBL/GenBank/DDBJ databases">
        <title>Glaciecola aquimarina strain GGW-M5 nov., isolated from a coastal seawater.</title>
        <authorList>
            <person name="Bayburt H."/>
            <person name="Kim J.M."/>
            <person name="Choi B.J."/>
            <person name="Jeon C.O."/>
        </authorList>
    </citation>
    <scope>NUCLEOTIDE SEQUENCE [LARGE SCALE GENOMIC DNA]</scope>
    <source>
        <strain evidence="4 5">KCTC 32108</strain>
    </source>
</reference>
<dbReference type="InterPro" id="IPR013517">
    <property type="entry name" value="FG-GAP"/>
</dbReference>
<dbReference type="Pfam" id="PF07593">
    <property type="entry name" value="UnbV_ASPIC"/>
    <property type="match status" value="1"/>
</dbReference>
<comment type="caution">
    <text evidence="4">The sequence shown here is derived from an EMBL/GenBank/DDBJ whole genome shotgun (WGS) entry which is preliminary data.</text>
</comment>
<evidence type="ECO:0000313" key="5">
    <source>
        <dbReference type="Proteomes" id="UP001247805"/>
    </source>
</evidence>
<dbReference type="Gene3D" id="2.130.10.130">
    <property type="entry name" value="Integrin alpha, N-terminal"/>
    <property type="match status" value="2"/>
</dbReference>
<sequence>MQLSKISFAISVLVSSSLLVACQSTSNQLEQAQPTSNIAFVEAFADFPREEKNLRQWDAAVVADLDQDGFPDLLLNDHGFAVRVMWNNQGEYSQPYDLIMGDMHGISVADFDQDGDQEIVLSRGGGSGSNARNSKIFRVSKDRQFTPIADFNTPLAMMRGRTVKFVDVDNDGDVDLLNFAFPARNFAAKSAGSKERKQQSESYVYQNNGQGELVLASLLPPMRQDGQKTLITDLNSDNIVDLVVYGDGPVKAFLGKGDFSFSDVSATIFPTPLLDVTGVAEIDYDNDGDMDLFFTRGEGFAAGETFYDASSKTWGFYTKRGKFDFDGLKIGDIINIENLQSQWPNKNLYIGESAYDYEFAGETHSGRDLRIVNSDALGFPDSRPKKGTYLGYVGNQQWKIAGDIWSPSTGIVHGVQAYTASTHKPGLENVLLENRDGQFIDVTIKQNLTDKYHSNGVTIADLDNNGYQDIVVVERGNLVNVNSAKIYLNNGSEFEKMAEHGVVSTELGAIGMSVQSVDYDLDGQVDLVVGNERGKWHLFKNTFASLGSSTSLANYLSLDFTDFTSSKPSALGAMVKVSACGSTQSQRIGATGANYSLSSNLLVHFGLGACTQPAKVQVTWSDGSVSSKNVVNFNQKVSIKG</sequence>
<keyword evidence="1 2" id="KW-0732">Signal</keyword>
<evidence type="ECO:0000256" key="1">
    <source>
        <dbReference type="ARBA" id="ARBA00022729"/>
    </source>
</evidence>
<evidence type="ECO:0000313" key="4">
    <source>
        <dbReference type="EMBL" id="MDU0356300.1"/>
    </source>
</evidence>
<accession>A0ABU3T249</accession>
<dbReference type="PROSITE" id="PS51257">
    <property type="entry name" value="PROKAR_LIPOPROTEIN"/>
    <property type="match status" value="1"/>
</dbReference>
<dbReference type="PANTHER" id="PTHR16026">
    <property type="entry name" value="CARTILAGE ACIDIC PROTEIN 1"/>
    <property type="match status" value="1"/>
</dbReference>
<dbReference type="InterPro" id="IPR028994">
    <property type="entry name" value="Integrin_alpha_N"/>
</dbReference>
<feature type="signal peptide" evidence="2">
    <location>
        <begin position="1"/>
        <end position="21"/>
    </location>
</feature>
<name>A0ABU3T249_9ALTE</name>
<dbReference type="EMBL" id="JAWDIO010000002">
    <property type="protein sequence ID" value="MDU0356300.1"/>
    <property type="molecule type" value="Genomic_DNA"/>
</dbReference>
<proteinExistence type="predicted"/>
<dbReference type="RefSeq" id="WP_316027795.1">
    <property type="nucleotide sequence ID" value="NZ_JAWDIO010000002.1"/>
</dbReference>
<dbReference type="InterPro" id="IPR011519">
    <property type="entry name" value="UnbV_ASPIC"/>
</dbReference>
<dbReference type="SUPFAM" id="SSF69318">
    <property type="entry name" value="Integrin alpha N-terminal domain"/>
    <property type="match status" value="2"/>
</dbReference>
<evidence type="ECO:0000259" key="3">
    <source>
        <dbReference type="Pfam" id="PF07593"/>
    </source>
</evidence>
<dbReference type="Proteomes" id="UP001247805">
    <property type="component" value="Unassembled WGS sequence"/>
</dbReference>
<dbReference type="Pfam" id="PF13517">
    <property type="entry name" value="FG-GAP_3"/>
    <property type="match status" value="2"/>
</dbReference>
<feature type="domain" description="ASPIC/UnbV" evidence="3">
    <location>
        <begin position="570"/>
        <end position="637"/>
    </location>
</feature>
<evidence type="ECO:0000256" key="2">
    <source>
        <dbReference type="SAM" id="SignalP"/>
    </source>
</evidence>
<dbReference type="InterPro" id="IPR027039">
    <property type="entry name" value="Crtac1"/>
</dbReference>